<dbReference type="InterPro" id="IPR001451">
    <property type="entry name" value="Hexapep"/>
</dbReference>
<protein>
    <submittedName>
        <fullName evidence="5">Acetyltransferase</fullName>
    </submittedName>
</protein>
<evidence type="ECO:0000256" key="1">
    <source>
        <dbReference type="ARBA" id="ARBA00007274"/>
    </source>
</evidence>
<evidence type="ECO:0000313" key="5">
    <source>
        <dbReference type="EMBL" id="ELP33958.1"/>
    </source>
</evidence>
<keyword evidence="4" id="KW-0012">Acyltransferase</keyword>
<keyword evidence="3" id="KW-0677">Repeat</keyword>
<gene>
    <name evidence="5" type="ORF">RBSWK_02094</name>
</gene>
<dbReference type="PROSITE" id="PS00101">
    <property type="entry name" value="HEXAPEP_TRANSFERASES"/>
    <property type="match status" value="1"/>
</dbReference>
<dbReference type="GO" id="GO:0008374">
    <property type="term" value="F:O-acyltransferase activity"/>
    <property type="evidence" value="ECO:0007669"/>
    <property type="project" value="TreeGrafter"/>
</dbReference>
<dbReference type="InterPro" id="IPR018357">
    <property type="entry name" value="Hexapep_transf_CS"/>
</dbReference>
<organism evidence="5 6">
    <name type="scientific">Rhodopirellula baltica SWK14</name>
    <dbReference type="NCBI Taxonomy" id="993516"/>
    <lineage>
        <taxon>Bacteria</taxon>
        <taxon>Pseudomonadati</taxon>
        <taxon>Planctomycetota</taxon>
        <taxon>Planctomycetia</taxon>
        <taxon>Pirellulales</taxon>
        <taxon>Pirellulaceae</taxon>
        <taxon>Rhodopirellula</taxon>
    </lineage>
</organism>
<dbReference type="PANTHER" id="PTHR23416">
    <property type="entry name" value="SIALIC ACID SYNTHASE-RELATED"/>
    <property type="match status" value="1"/>
</dbReference>
<dbReference type="GO" id="GO:0005829">
    <property type="term" value="C:cytosol"/>
    <property type="evidence" value="ECO:0007669"/>
    <property type="project" value="TreeGrafter"/>
</dbReference>
<dbReference type="InterPro" id="IPR011004">
    <property type="entry name" value="Trimer_LpxA-like_sf"/>
</dbReference>
<dbReference type="Gene3D" id="2.160.10.10">
    <property type="entry name" value="Hexapeptide repeat proteins"/>
    <property type="match status" value="1"/>
</dbReference>
<name>L7CIY5_RHOBT</name>
<proteinExistence type="inferred from homology"/>
<dbReference type="EMBL" id="AMWG01000043">
    <property type="protein sequence ID" value="ELP33958.1"/>
    <property type="molecule type" value="Genomic_DNA"/>
</dbReference>
<dbReference type="SUPFAM" id="SSF51161">
    <property type="entry name" value="Trimeric LpxA-like enzymes"/>
    <property type="match status" value="1"/>
</dbReference>
<comment type="similarity">
    <text evidence="1">Belongs to the transferase hexapeptide repeat family.</text>
</comment>
<accession>L7CIY5</accession>
<dbReference type="AlphaFoldDB" id="L7CIY5"/>
<keyword evidence="2 5" id="KW-0808">Transferase</keyword>
<evidence type="ECO:0000256" key="3">
    <source>
        <dbReference type="ARBA" id="ARBA00022737"/>
    </source>
</evidence>
<dbReference type="InterPro" id="IPR051159">
    <property type="entry name" value="Hexapeptide_acetyltransf"/>
</dbReference>
<evidence type="ECO:0000313" key="6">
    <source>
        <dbReference type="Proteomes" id="UP000010959"/>
    </source>
</evidence>
<sequence length="128" mass="13562">MNGRRVRLGKRNVVNFGTLIDGRTFPVTFGDDVSIGPEATILTLGHDPQSTSFETAGGPVVIGNRTWIGYRAIIMPGVSIGEGAVVAAGAVVTKDVDPFTIVAGVPAKPIGKRSDKLNYQLGFHPLFR</sequence>
<dbReference type="PATRIC" id="fig|993516.3.peg.2237"/>
<evidence type="ECO:0000256" key="2">
    <source>
        <dbReference type="ARBA" id="ARBA00022679"/>
    </source>
</evidence>
<reference evidence="5 6" key="1">
    <citation type="journal article" date="2013" name="Mar. Genomics">
        <title>Expression of sulfatases in Rhodopirellula baltica and the diversity of sulfatases in the genus Rhodopirellula.</title>
        <authorList>
            <person name="Wegner C.E."/>
            <person name="Richter-Heitmann T."/>
            <person name="Klindworth A."/>
            <person name="Klockow C."/>
            <person name="Richter M."/>
            <person name="Achstetter T."/>
            <person name="Glockner F.O."/>
            <person name="Harder J."/>
        </authorList>
    </citation>
    <scope>NUCLEOTIDE SEQUENCE [LARGE SCALE GENOMIC DNA]</scope>
    <source>
        <strain evidence="5 6">SWK14</strain>
    </source>
</reference>
<evidence type="ECO:0000256" key="4">
    <source>
        <dbReference type="ARBA" id="ARBA00023315"/>
    </source>
</evidence>
<dbReference type="Proteomes" id="UP000010959">
    <property type="component" value="Unassembled WGS sequence"/>
</dbReference>
<dbReference type="Pfam" id="PF14602">
    <property type="entry name" value="Hexapep_2"/>
    <property type="match status" value="1"/>
</dbReference>
<dbReference type="CDD" id="cd04647">
    <property type="entry name" value="LbH_MAT_like"/>
    <property type="match status" value="1"/>
</dbReference>
<dbReference type="PANTHER" id="PTHR23416:SF23">
    <property type="entry name" value="ACETYLTRANSFERASE C18B11.09C-RELATED"/>
    <property type="match status" value="1"/>
</dbReference>
<comment type="caution">
    <text evidence="5">The sequence shown here is derived from an EMBL/GenBank/DDBJ whole genome shotgun (WGS) entry which is preliminary data.</text>
</comment>
<dbReference type="RefSeq" id="WP_007337181.1">
    <property type="nucleotide sequence ID" value="NZ_AMWG01000043.1"/>
</dbReference>